<keyword evidence="2" id="KW-1185">Reference proteome</keyword>
<dbReference type="EMBL" id="BIMW01000134">
    <property type="protein sequence ID" value="GCE95506.1"/>
    <property type="molecule type" value="Genomic_DNA"/>
</dbReference>
<reference evidence="1 2" key="1">
    <citation type="journal article" date="2019" name="J Genomics">
        <title>The Draft Genome of a Hydrogen-producing Cyanobacterium, Arthrospira platensis NIES-46.</title>
        <authorList>
            <person name="Suzuki S."/>
            <person name="Yamaguchi H."/>
            <person name="Kawachi M."/>
        </authorList>
    </citation>
    <scope>NUCLEOTIDE SEQUENCE [LARGE SCALE GENOMIC DNA]</scope>
    <source>
        <strain evidence="1 2">NIES-46</strain>
    </source>
</reference>
<gene>
    <name evidence="1" type="ORF">NIES46_35710</name>
</gene>
<dbReference type="Proteomes" id="UP000326169">
    <property type="component" value="Unassembled WGS sequence"/>
</dbReference>
<evidence type="ECO:0000313" key="1">
    <source>
        <dbReference type="EMBL" id="GCE95506.1"/>
    </source>
</evidence>
<organism evidence="1 2">
    <name type="scientific">Limnospira platensis NIES-46</name>
    <dbReference type="NCBI Taxonomy" id="1236695"/>
    <lineage>
        <taxon>Bacteria</taxon>
        <taxon>Bacillati</taxon>
        <taxon>Cyanobacteriota</taxon>
        <taxon>Cyanophyceae</taxon>
        <taxon>Oscillatoriophycideae</taxon>
        <taxon>Oscillatoriales</taxon>
        <taxon>Sirenicapillariaceae</taxon>
        <taxon>Limnospira</taxon>
    </lineage>
</organism>
<accession>A0A5M3TC91</accession>
<proteinExistence type="predicted"/>
<comment type="caution">
    <text evidence="1">The sequence shown here is derived from an EMBL/GenBank/DDBJ whole genome shotgun (WGS) entry which is preliminary data.</text>
</comment>
<evidence type="ECO:0000313" key="2">
    <source>
        <dbReference type="Proteomes" id="UP000326169"/>
    </source>
</evidence>
<evidence type="ECO:0008006" key="3">
    <source>
        <dbReference type="Google" id="ProtNLM"/>
    </source>
</evidence>
<sequence length="83" mass="9538">MDIDGWLIVCYEQHQTWDFPKNGLPFWLESHQLIQSYYKLVWTLIRIVVNVLSVNMADLEDISLGLGARDMGRDREGTGGGRV</sequence>
<name>A0A5M3TC91_LIMPL</name>
<protein>
    <recommendedName>
        <fullName evidence="3">Transposase</fullName>
    </recommendedName>
</protein>